<keyword evidence="4 9" id="KW-0812">Transmembrane</keyword>
<reference evidence="11 12" key="1">
    <citation type="submission" date="2018-04" db="EMBL/GenBank/DDBJ databases">
        <title>Genomic Encyclopedia of Type Strains, Phase IV (KMG-IV): sequencing the most valuable type-strain genomes for metagenomic binning, comparative biology and taxonomic classification.</title>
        <authorList>
            <person name="Goeker M."/>
        </authorList>
    </citation>
    <scope>NUCLEOTIDE SEQUENCE [LARGE SCALE GENOMIC DNA]</scope>
    <source>
        <strain evidence="11 12">DSM 104150</strain>
    </source>
</reference>
<evidence type="ECO:0000313" key="11">
    <source>
        <dbReference type="EMBL" id="PXV66522.1"/>
    </source>
</evidence>
<dbReference type="PANTHER" id="PTHR23513:SF9">
    <property type="entry name" value="ENTEROBACTIN EXPORTER ENTS"/>
    <property type="match status" value="1"/>
</dbReference>
<feature type="transmembrane region" description="Helical" evidence="9">
    <location>
        <begin position="149"/>
        <end position="168"/>
    </location>
</feature>
<feature type="domain" description="Major facilitator superfamily (MFS) profile" evidence="10">
    <location>
        <begin position="1"/>
        <end position="175"/>
    </location>
</feature>
<dbReference type="Proteomes" id="UP000248330">
    <property type="component" value="Unassembled WGS sequence"/>
</dbReference>
<dbReference type="GO" id="GO:0005886">
    <property type="term" value="C:plasma membrane"/>
    <property type="evidence" value="ECO:0007669"/>
    <property type="project" value="UniProtKB-SubCell"/>
</dbReference>
<evidence type="ECO:0000313" key="12">
    <source>
        <dbReference type="Proteomes" id="UP000248330"/>
    </source>
</evidence>
<evidence type="ECO:0000256" key="3">
    <source>
        <dbReference type="ARBA" id="ARBA00022475"/>
    </source>
</evidence>
<evidence type="ECO:0000256" key="4">
    <source>
        <dbReference type="ARBA" id="ARBA00022692"/>
    </source>
</evidence>
<sequence length="387" mass="41470">MIQQIALAYELYLVTRDPLSLGLIGLAEAVPFIALALFGGHVADRFDKRRIMQLALLVMLIASAVLALIAWTPLRERLSQTAWLWLVYAMIGVLGFARGFYSPAMASLRPFLVPRAIYGNSATWSGTFWQAAAILGPVAGGIAYAALGLTGSLIVVMALIVSVQVLLLRIRPRPVSPDPAGLQTVWASLREGLGYVRRTPIILYAITLDMLTVLFGGVVAILPIFAEDILEVGPEGLGVLRAAPAVGALLTIIACTWWPPLEKAWRNMLLAVLGFGVATLVFAVSELWWLSIAALFMTGAFDSVSVVIRNTIMQTTPPDHLRGRVQAVNSIFISASNEIGAFESGLAARLMGTVPSVVFGGVVTIGIVGDVWRRSKALLAVNLADGR</sequence>
<keyword evidence="5 9" id="KW-1133">Transmembrane helix</keyword>
<dbReference type="PANTHER" id="PTHR23513">
    <property type="entry name" value="INTEGRAL MEMBRANE EFFLUX PROTEIN-RELATED"/>
    <property type="match status" value="1"/>
</dbReference>
<dbReference type="SUPFAM" id="SSF103473">
    <property type="entry name" value="MFS general substrate transporter"/>
    <property type="match status" value="1"/>
</dbReference>
<dbReference type="PROSITE" id="PS50850">
    <property type="entry name" value="MFS"/>
    <property type="match status" value="1"/>
</dbReference>
<evidence type="ECO:0000256" key="9">
    <source>
        <dbReference type="SAM" id="Phobius"/>
    </source>
</evidence>
<proteinExistence type="inferred from homology"/>
<dbReference type="CDD" id="cd06173">
    <property type="entry name" value="MFS_MefA_like"/>
    <property type="match status" value="1"/>
</dbReference>
<protein>
    <recommendedName>
        <fullName evidence="8">Multidrug efflux pump Tap</fullName>
    </recommendedName>
</protein>
<keyword evidence="2" id="KW-0813">Transport</keyword>
<comment type="caution">
    <text evidence="11">The sequence shown here is derived from an EMBL/GenBank/DDBJ whole genome shotgun (WGS) entry which is preliminary data.</text>
</comment>
<dbReference type="GO" id="GO:0022857">
    <property type="term" value="F:transmembrane transporter activity"/>
    <property type="evidence" value="ECO:0007669"/>
    <property type="project" value="InterPro"/>
</dbReference>
<dbReference type="InterPro" id="IPR020846">
    <property type="entry name" value="MFS_dom"/>
</dbReference>
<evidence type="ECO:0000259" key="10">
    <source>
        <dbReference type="PROSITE" id="PS50850"/>
    </source>
</evidence>
<feature type="transmembrane region" description="Helical" evidence="9">
    <location>
        <begin position="19"/>
        <end position="39"/>
    </location>
</feature>
<dbReference type="AlphaFoldDB" id="A0A318E5G8"/>
<evidence type="ECO:0000256" key="2">
    <source>
        <dbReference type="ARBA" id="ARBA00022448"/>
    </source>
</evidence>
<comment type="subcellular location">
    <subcellularLocation>
        <location evidence="1">Cell membrane</location>
        <topology evidence="1">Multi-pass membrane protein</topology>
    </subcellularLocation>
</comment>
<dbReference type="EMBL" id="QICN01000007">
    <property type="protein sequence ID" value="PXV66522.1"/>
    <property type="molecule type" value="Genomic_DNA"/>
</dbReference>
<dbReference type="InterPro" id="IPR011701">
    <property type="entry name" value="MFS"/>
</dbReference>
<evidence type="ECO:0000256" key="1">
    <source>
        <dbReference type="ARBA" id="ARBA00004651"/>
    </source>
</evidence>
<organism evidence="11 12">
    <name type="scientific">Sinimarinibacterium flocculans</name>
    <dbReference type="NCBI Taxonomy" id="985250"/>
    <lineage>
        <taxon>Bacteria</taxon>
        <taxon>Pseudomonadati</taxon>
        <taxon>Pseudomonadota</taxon>
        <taxon>Gammaproteobacteria</taxon>
        <taxon>Nevskiales</taxon>
        <taxon>Nevskiaceae</taxon>
        <taxon>Sinimarinibacterium</taxon>
    </lineage>
</organism>
<evidence type="ECO:0000256" key="6">
    <source>
        <dbReference type="ARBA" id="ARBA00023136"/>
    </source>
</evidence>
<keyword evidence="3" id="KW-1003">Cell membrane</keyword>
<feature type="transmembrane region" description="Helical" evidence="9">
    <location>
        <begin position="51"/>
        <end position="71"/>
    </location>
</feature>
<name>A0A318E5G8_9GAMM</name>
<feature type="transmembrane region" description="Helical" evidence="9">
    <location>
        <begin position="83"/>
        <end position="101"/>
    </location>
</feature>
<keyword evidence="12" id="KW-1185">Reference proteome</keyword>
<gene>
    <name evidence="11" type="ORF">C8D93_10786</name>
</gene>
<dbReference type="Pfam" id="PF07690">
    <property type="entry name" value="MFS_1"/>
    <property type="match status" value="1"/>
</dbReference>
<feature type="transmembrane region" description="Helical" evidence="9">
    <location>
        <begin position="201"/>
        <end position="226"/>
    </location>
</feature>
<feature type="transmembrane region" description="Helical" evidence="9">
    <location>
        <begin position="238"/>
        <end position="258"/>
    </location>
</feature>
<dbReference type="Gene3D" id="1.20.1250.20">
    <property type="entry name" value="MFS general substrate transporter like domains"/>
    <property type="match status" value="1"/>
</dbReference>
<accession>A0A318E5G8</accession>
<keyword evidence="6 9" id="KW-0472">Membrane</keyword>
<evidence type="ECO:0000256" key="7">
    <source>
        <dbReference type="ARBA" id="ARBA00038075"/>
    </source>
</evidence>
<feature type="transmembrane region" description="Helical" evidence="9">
    <location>
        <begin position="265"/>
        <end position="282"/>
    </location>
</feature>
<comment type="similarity">
    <text evidence="7">Belongs to the major facilitator superfamily. Drug:H(+) antiporter-3 (DHA3) (TC 2.A.1.21) family.</text>
</comment>
<dbReference type="InterPro" id="IPR036259">
    <property type="entry name" value="MFS_trans_sf"/>
</dbReference>
<evidence type="ECO:0000256" key="5">
    <source>
        <dbReference type="ARBA" id="ARBA00022989"/>
    </source>
</evidence>
<evidence type="ECO:0000256" key="8">
    <source>
        <dbReference type="ARBA" id="ARBA00040914"/>
    </source>
</evidence>